<protein>
    <submittedName>
        <fullName evidence="7">5-exo-hydroxycamphor dehydrogenase</fullName>
    </submittedName>
</protein>
<dbReference type="InterPro" id="IPR036291">
    <property type="entry name" value="NAD(P)-bd_dom_sf"/>
</dbReference>
<reference evidence="7" key="2">
    <citation type="submission" date="2021-08" db="EMBL/GenBank/DDBJ databases">
        <authorList>
            <person name="Tani A."/>
            <person name="Ola A."/>
            <person name="Ogura Y."/>
            <person name="Katsura K."/>
            <person name="Hayashi T."/>
        </authorList>
    </citation>
    <scope>NUCLEOTIDE SEQUENCE</scope>
    <source>
        <strain evidence="7">KCTC 52305</strain>
    </source>
</reference>
<keyword evidence="8" id="KW-1185">Reference proteome</keyword>
<dbReference type="EMBL" id="BPQH01000030">
    <property type="protein sequence ID" value="GJD53477.1"/>
    <property type="molecule type" value="Genomic_DNA"/>
</dbReference>
<dbReference type="Pfam" id="PF00107">
    <property type="entry name" value="ADH_zinc_N"/>
    <property type="match status" value="1"/>
</dbReference>
<proteinExistence type="inferred from homology"/>
<accession>A0ABQ4R7V9</accession>
<dbReference type="InterPro" id="IPR011032">
    <property type="entry name" value="GroES-like_sf"/>
</dbReference>
<comment type="cofactor">
    <cofactor evidence="4">
        <name>Zn(2+)</name>
        <dbReference type="ChEBI" id="CHEBI:29105"/>
    </cofactor>
</comment>
<gene>
    <name evidence="7" type="primary">camD</name>
    <name evidence="7" type="ORF">OPKNFCMD_6252</name>
</gene>
<keyword evidence="3" id="KW-0560">Oxidoreductase</keyword>
<dbReference type="CDD" id="cd08231">
    <property type="entry name" value="MDR_TM0436_like"/>
    <property type="match status" value="1"/>
</dbReference>
<comment type="similarity">
    <text evidence="4">Belongs to the zinc-containing alcohol dehydrogenase family.</text>
</comment>
<dbReference type="PROSITE" id="PS00059">
    <property type="entry name" value="ADH_ZINC"/>
    <property type="match status" value="1"/>
</dbReference>
<keyword evidence="2 4" id="KW-0862">Zinc</keyword>
<dbReference type="Gene3D" id="3.90.180.10">
    <property type="entry name" value="Medium-chain alcohol dehydrogenases, catalytic domain"/>
    <property type="match status" value="1"/>
</dbReference>
<feature type="domain" description="Alcohol dehydrogenase-like N-terminal" evidence="6">
    <location>
        <begin position="33"/>
        <end position="156"/>
    </location>
</feature>
<dbReference type="PANTHER" id="PTHR43401:SF2">
    <property type="entry name" value="L-THREONINE 3-DEHYDROGENASE"/>
    <property type="match status" value="1"/>
</dbReference>
<dbReference type="SUPFAM" id="SSF50129">
    <property type="entry name" value="GroES-like"/>
    <property type="match status" value="1"/>
</dbReference>
<evidence type="ECO:0000256" key="2">
    <source>
        <dbReference type="ARBA" id="ARBA00022833"/>
    </source>
</evidence>
<name>A0ABQ4R7V9_9HYPH</name>
<dbReference type="Gene3D" id="3.40.50.720">
    <property type="entry name" value="NAD(P)-binding Rossmann-like Domain"/>
    <property type="match status" value="1"/>
</dbReference>
<comment type="caution">
    <text evidence="7">The sequence shown here is derived from an EMBL/GenBank/DDBJ whole genome shotgun (WGS) entry which is preliminary data.</text>
</comment>
<keyword evidence="1 4" id="KW-0479">Metal-binding</keyword>
<evidence type="ECO:0000256" key="1">
    <source>
        <dbReference type="ARBA" id="ARBA00022723"/>
    </source>
</evidence>
<dbReference type="SUPFAM" id="SSF51735">
    <property type="entry name" value="NAD(P)-binding Rossmann-fold domains"/>
    <property type="match status" value="1"/>
</dbReference>
<dbReference type="RefSeq" id="WP_128563217.1">
    <property type="nucleotide sequence ID" value="NZ_BPQH01000030.1"/>
</dbReference>
<organism evidence="7 8">
    <name type="scientific">Methylobacterium crusticola</name>
    <dbReference type="NCBI Taxonomy" id="1697972"/>
    <lineage>
        <taxon>Bacteria</taxon>
        <taxon>Pseudomonadati</taxon>
        <taxon>Pseudomonadota</taxon>
        <taxon>Alphaproteobacteria</taxon>
        <taxon>Hyphomicrobiales</taxon>
        <taxon>Methylobacteriaceae</taxon>
        <taxon>Methylobacterium</taxon>
    </lineage>
</organism>
<dbReference type="InterPro" id="IPR013149">
    <property type="entry name" value="ADH-like_C"/>
</dbReference>
<evidence type="ECO:0000259" key="5">
    <source>
        <dbReference type="Pfam" id="PF00107"/>
    </source>
</evidence>
<evidence type="ECO:0000256" key="3">
    <source>
        <dbReference type="ARBA" id="ARBA00023002"/>
    </source>
</evidence>
<evidence type="ECO:0000256" key="4">
    <source>
        <dbReference type="RuleBase" id="RU361277"/>
    </source>
</evidence>
<dbReference type="InterPro" id="IPR002328">
    <property type="entry name" value="ADH_Zn_CS"/>
</dbReference>
<reference evidence="7" key="1">
    <citation type="journal article" date="2021" name="Front. Microbiol.">
        <title>Comprehensive Comparative Genomics and Phenotyping of Methylobacterium Species.</title>
        <authorList>
            <person name="Alessa O."/>
            <person name="Ogura Y."/>
            <person name="Fujitani Y."/>
            <person name="Takami H."/>
            <person name="Hayashi T."/>
            <person name="Sahin N."/>
            <person name="Tani A."/>
        </authorList>
    </citation>
    <scope>NUCLEOTIDE SEQUENCE</scope>
    <source>
        <strain evidence="7">KCTC 52305</strain>
    </source>
</reference>
<dbReference type="InterPro" id="IPR050129">
    <property type="entry name" value="Zn_alcohol_dh"/>
</dbReference>
<feature type="domain" description="Alcohol dehydrogenase-like C-terminal" evidence="5">
    <location>
        <begin position="197"/>
        <end position="329"/>
    </location>
</feature>
<dbReference type="Pfam" id="PF08240">
    <property type="entry name" value="ADH_N"/>
    <property type="match status" value="1"/>
</dbReference>
<dbReference type="PANTHER" id="PTHR43401">
    <property type="entry name" value="L-THREONINE 3-DEHYDROGENASE"/>
    <property type="match status" value="1"/>
</dbReference>
<dbReference type="InterPro" id="IPR013154">
    <property type="entry name" value="ADH-like_N"/>
</dbReference>
<evidence type="ECO:0000313" key="8">
    <source>
        <dbReference type="Proteomes" id="UP001055167"/>
    </source>
</evidence>
<evidence type="ECO:0000313" key="7">
    <source>
        <dbReference type="EMBL" id="GJD53477.1"/>
    </source>
</evidence>
<dbReference type="Proteomes" id="UP001055167">
    <property type="component" value="Unassembled WGS sequence"/>
</dbReference>
<sequence>MKGIPSASRAAVVRQFKAPVCIEEVPIPRELEPGALLTKIETCSICGTDVHLWQGSLALKVDLPVIIGHEMVGRIVAMGPGADRDSIGQDLRVGDRITWTHTSCGRCFFCTVAREPTLCQHSRKYMYECMEVFPHLLGGFAEYGYVMPDSGRVRVPDNVPNELASMASCAFRSVMNAFDVLEGVGTADTVVIQGVGPLGLLATAVARIAGARRVIALGAPDARLDLARDFGADETLSVERTSHEERLERVRALSDGRGADIVMEFTGHPDAFAEGLDLARRGGRYVVVGQLGQGTTTIKPSLIVSKNLRVLGSFSGQAKAYWKALDFVSRHVADIPFGRMVTNRYKLDDVNVALARMKAFEEIKPIIEL</sequence>
<evidence type="ECO:0000259" key="6">
    <source>
        <dbReference type="Pfam" id="PF08240"/>
    </source>
</evidence>